<dbReference type="EMBL" id="BAABME010009288">
    <property type="protein sequence ID" value="GAA0174883.1"/>
    <property type="molecule type" value="Genomic_DNA"/>
</dbReference>
<dbReference type="AlphaFoldDB" id="A0AAV3RI68"/>
<feature type="domain" description="O-methyltransferase C-terminal" evidence="4">
    <location>
        <begin position="73"/>
        <end position="201"/>
    </location>
</feature>
<dbReference type="InterPro" id="IPR036390">
    <property type="entry name" value="WH_DNA-bd_sf"/>
</dbReference>
<dbReference type="SUPFAM" id="SSF53335">
    <property type="entry name" value="S-adenosyl-L-methionine-dependent methyltransferases"/>
    <property type="match status" value="1"/>
</dbReference>
<dbReference type="InterPro" id="IPR016461">
    <property type="entry name" value="COMT-like"/>
</dbReference>
<accession>A0AAV3RI68</accession>
<dbReference type="PANTHER" id="PTHR11746">
    <property type="entry name" value="O-METHYLTRANSFERASE"/>
    <property type="match status" value="1"/>
</dbReference>
<evidence type="ECO:0000313" key="5">
    <source>
        <dbReference type="EMBL" id="GAA0174883.1"/>
    </source>
</evidence>
<comment type="caution">
    <text evidence="5">The sequence shown here is derived from an EMBL/GenBank/DDBJ whole genome shotgun (WGS) entry which is preliminary data.</text>
</comment>
<dbReference type="Proteomes" id="UP001454036">
    <property type="component" value="Unassembled WGS sequence"/>
</dbReference>
<sequence length="204" mass="22408">MPLSQLVEALHIHKQKMRHLQRLMGILIHSGIFLEIPEGYILTPASHLLLKENPLSVTPFLLSMLNPGLTDPWHQLSNWFKIEETATPFEDFHGSSFWDLAGQEPQLNYHFNEGMAADARLVSSLVVRECKDVFEGVNSLVDVGGGTGTMAKAIADAFPDLSCVVLDLPHVVDGLQGSSNLSFVAGDMFESVPPVDAILLKFDS</sequence>
<reference evidence="5 6" key="1">
    <citation type="submission" date="2024-01" db="EMBL/GenBank/DDBJ databases">
        <title>The complete chloroplast genome sequence of Lithospermum erythrorhizon: insights into the phylogenetic relationship among Boraginaceae species and the maternal lineages of purple gromwells.</title>
        <authorList>
            <person name="Okada T."/>
            <person name="Watanabe K."/>
        </authorList>
    </citation>
    <scope>NUCLEOTIDE SEQUENCE [LARGE SCALE GENOMIC DNA]</scope>
</reference>
<dbReference type="PROSITE" id="PS51683">
    <property type="entry name" value="SAM_OMT_II"/>
    <property type="match status" value="1"/>
</dbReference>
<dbReference type="InterPro" id="IPR029063">
    <property type="entry name" value="SAM-dependent_MTases_sf"/>
</dbReference>
<keyword evidence="6" id="KW-1185">Reference proteome</keyword>
<evidence type="ECO:0000256" key="2">
    <source>
        <dbReference type="ARBA" id="ARBA00022679"/>
    </source>
</evidence>
<dbReference type="Pfam" id="PF00891">
    <property type="entry name" value="Methyltransf_2"/>
    <property type="match status" value="1"/>
</dbReference>
<evidence type="ECO:0000313" key="6">
    <source>
        <dbReference type="Proteomes" id="UP001454036"/>
    </source>
</evidence>
<keyword evidence="3" id="KW-0949">S-adenosyl-L-methionine</keyword>
<gene>
    <name evidence="5" type="ORF">LIER_28174</name>
</gene>
<dbReference type="InterPro" id="IPR036388">
    <property type="entry name" value="WH-like_DNA-bd_sf"/>
</dbReference>
<evidence type="ECO:0000256" key="1">
    <source>
        <dbReference type="ARBA" id="ARBA00022603"/>
    </source>
</evidence>
<organism evidence="5 6">
    <name type="scientific">Lithospermum erythrorhizon</name>
    <name type="common">Purple gromwell</name>
    <name type="synonym">Lithospermum officinale var. erythrorhizon</name>
    <dbReference type="NCBI Taxonomy" id="34254"/>
    <lineage>
        <taxon>Eukaryota</taxon>
        <taxon>Viridiplantae</taxon>
        <taxon>Streptophyta</taxon>
        <taxon>Embryophyta</taxon>
        <taxon>Tracheophyta</taxon>
        <taxon>Spermatophyta</taxon>
        <taxon>Magnoliopsida</taxon>
        <taxon>eudicotyledons</taxon>
        <taxon>Gunneridae</taxon>
        <taxon>Pentapetalae</taxon>
        <taxon>asterids</taxon>
        <taxon>lamiids</taxon>
        <taxon>Boraginales</taxon>
        <taxon>Boraginaceae</taxon>
        <taxon>Boraginoideae</taxon>
        <taxon>Lithospermeae</taxon>
        <taxon>Lithospermum</taxon>
    </lineage>
</organism>
<dbReference type="Gene3D" id="3.40.50.150">
    <property type="entry name" value="Vaccinia Virus protein VP39"/>
    <property type="match status" value="1"/>
</dbReference>
<protein>
    <submittedName>
        <fullName evidence="5">Methyltransferase</fullName>
    </submittedName>
</protein>
<keyword evidence="2" id="KW-0808">Transferase</keyword>
<dbReference type="GO" id="GO:0008171">
    <property type="term" value="F:O-methyltransferase activity"/>
    <property type="evidence" value="ECO:0007669"/>
    <property type="project" value="InterPro"/>
</dbReference>
<dbReference type="GO" id="GO:0032259">
    <property type="term" value="P:methylation"/>
    <property type="evidence" value="ECO:0007669"/>
    <property type="project" value="UniProtKB-KW"/>
</dbReference>
<dbReference type="InterPro" id="IPR001077">
    <property type="entry name" value="COMT_C"/>
</dbReference>
<dbReference type="Gene3D" id="1.10.10.10">
    <property type="entry name" value="Winged helix-like DNA-binding domain superfamily/Winged helix DNA-binding domain"/>
    <property type="match status" value="1"/>
</dbReference>
<evidence type="ECO:0000259" key="4">
    <source>
        <dbReference type="Pfam" id="PF00891"/>
    </source>
</evidence>
<evidence type="ECO:0000256" key="3">
    <source>
        <dbReference type="ARBA" id="ARBA00022691"/>
    </source>
</evidence>
<proteinExistence type="predicted"/>
<keyword evidence="1 5" id="KW-0489">Methyltransferase</keyword>
<dbReference type="SUPFAM" id="SSF46785">
    <property type="entry name" value="Winged helix' DNA-binding domain"/>
    <property type="match status" value="1"/>
</dbReference>
<name>A0AAV3RI68_LITER</name>